<dbReference type="PANTHER" id="PTHR48475">
    <property type="entry name" value="RIBONUCLEASE H"/>
    <property type="match status" value="1"/>
</dbReference>
<feature type="domain" description="RNase H type-1" evidence="1">
    <location>
        <begin position="3"/>
        <end position="72"/>
    </location>
</feature>
<dbReference type="InterPro" id="IPR012337">
    <property type="entry name" value="RNaseH-like_sf"/>
</dbReference>
<name>A0AAE2BN79_9LAMI</name>
<dbReference type="PANTHER" id="PTHR48475:SF2">
    <property type="entry name" value="RIBONUCLEASE H"/>
    <property type="match status" value="1"/>
</dbReference>
<evidence type="ECO:0000259" key="1">
    <source>
        <dbReference type="Pfam" id="PF13456"/>
    </source>
</evidence>
<evidence type="ECO:0000313" key="2">
    <source>
        <dbReference type="EMBL" id="KAK4391520.1"/>
    </source>
</evidence>
<reference evidence="2" key="2">
    <citation type="journal article" date="2024" name="Plant">
        <title>Genomic evolution and insights into agronomic trait innovations of Sesamum species.</title>
        <authorList>
            <person name="Miao H."/>
            <person name="Wang L."/>
            <person name="Qu L."/>
            <person name="Liu H."/>
            <person name="Sun Y."/>
            <person name="Le M."/>
            <person name="Wang Q."/>
            <person name="Wei S."/>
            <person name="Zheng Y."/>
            <person name="Lin W."/>
            <person name="Duan Y."/>
            <person name="Cao H."/>
            <person name="Xiong S."/>
            <person name="Wang X."/>
            <person name="Wei L."/>
            <person name="Li C."/>
            <person name="Ma Q."/>
            <person name="Ju M."/>
            <person name="Zhao R."/>
            <person name="Li G."/>
            <person name="Mu C."/>
            <person name="Tian Q."/>
            <person name="Mei H."/>
            <person name="Zhang T."/>
            <person name="Gao T."/>
            <person name="Zhang H."/>
        </authorList>
    </citation>
    <scope>NUCLEOTIDE SEQUENCE</scope>
    <source>
        <strain evidence="2">K16</strain>
    </source>
</reference>
<dbReference type="InterPro" id="IPR002156">
    <property type="entry name" value="RNaseH_domain"/>
</dbReference>
<dbReference type="GO" id="GO:0004523">
    <property type="term" value="F:RNA-DNA hybrid ribonuclease activity"/>
    <property type="evidence" value="ECO:0007669"/>
    <property type="project" value="InterPro"/>
</dbReference>
<sequence>MRMVHEVGSKHFVAYSDSQLIVKQVEGTYEAKEENMIHYLQQIAKLKTRFESFQLIQILREENVKANCVSKLARALEDCRTRHIRDISNNRLETPMIHGWKRDTFLAIGGRQPA</sequence>
<accession>A0AAE2BN79</accession>
<dbReference type="EMBL" id="JACGWL010000011">
    <property type="protein sequence ID" value="KAK4391520.1"/>
    <property type="molecule type" value="Genomic_DNA"/>
</dbReference>
<proteinExistence type="predicted"/>
<dbReference type="GO" id="GO:0003676">
    <property type="term" value="F:nucleic acid binding"/>
    <property type="evidence" value="ECO:0007669"/>
    <property type="project" value="InterPro"/>
</dbReference>
<keyword evidence="3" id="KW-1185">Reference proteome</keyword>
<protein>
    <recommendedName>
        <fullName evidence="1">RNase H type-1 domain-containing protein</fullName>
    </recommendedName>
</protein>
<comment type="caution">
    <text evidence="2">The sequence shown here is derived from an EMBL/GenBank/DDBJ whole genome shotgun (WGS) entry which is preliminary data.</text>
</comment>
<dbReference type="Proteomes" id="UP001289374">
    <property type="component" value="Unassembled WGS sequence"/>
</dbReference>
<dbReference type="AlphaFoldDB" id="A0AAE2BN79"/>
<dbReference type="Pfam" id="PF13456">
    <property type="entry name" value="RVT_3"/>
    <property type="match status" value="1"/>
</dbReference>
<evidence type="ECO:0000313" key="3">
    <source>
        <dbReference type="Proteomes" id="UP001289374"/>
    </source>
</evidence>
<organism evidence="2 3">
    <name type="scientific">Sesamum angolense</name>
    <dbReference type="NCBI Taxonomy" id="2727404"/>
    <lineage>
        <taxon>Eukaryota</taxon>
        <taxon>Viridiplantae</taxon>
        <taxon>Streptophyta</taxon>
        <taxon>Embryophyta</taxon>
        <taxon>Tracheophyta</taxon>
        <taxon>Spermatophyta</taxon>
        <taxon>Magnoliopsida</taxon>
        <taxon>eudicotyledons</taxon>
        <taxon>Gunneridae</taxon>
        <taxon>Pentapetalae</taxon>
        <taxon>asterids</taxon>
        <taxon>lamiids</taxon>
        <taxon>Lamiales</taxon>
        <taxon>Pedaliaceae</taxon>
        <taxon>Sesamum</taxon>
    </lineage>
</organism>
<dbReference type="SUPFAM" id="SSF53098">
    <property type="entry name" value="Ribonuclease H-like"/>
    <property type="match status" value="1"/>
</dbReference>
<gene>
    <name evidence="2" type="ORF">Sango_1929800</name>
</gene>
<dbReference type="InterPro" id="IPR036397">
    <property type="entry name" value="RNaseH_sf"/>
</dbReference>
<dbReference type="Gene3D" id="3.30.420.10">
    <property type="entry name" value="Ribonuclease H-like superfamily/Ribonuclease H"/>
    <property type="match status" value="1"/>
</dbReference>
<reference evidence="2" key="1">
    <citation type="submission" date="2020-06" db="EMBL/GenBank/DDBJ databases">
        <authorList>
            <person name="Li T."/>
            <person name="Hu X."/>
            <person name="Zhang T."/>
            <person name="Song X."/>
            <person name="Zhang H."/>
            <person name="Dai N."/>
            <person name="Sheng W."/>
            <person name="Hou X."/>
            <person name="Wei L."/>
        </authorList>
    </citation>
    <scope>NUCLEOTIDE SEQUENCE</scope>
    <source>
        <strain evidence="2">K16</strain>
        <tissue evidence="2">Leaf</tissue>
    </source>
</reference>